<dbReference type="SMART" id="SM00487">
    <property type="entry name" value="DEXDc"/>
    <property type="match status" value="1"/>
</dbReference>
<keyword evidence="5" id="KW-1133">Transmembrane helix</keyword>
<keyword evidence="8" id="KW-1185">Reference proteome</keyword>
<proteinExistence type="predicted"/>
<evidence type="ECO:0000256" key="5">
    <source>
        <dbReference type="SAM" id="Phobius"/>
    </source>
</evidence>
<keyword evidence="2" id="KW-0347">Helicase</keyword>
<accession>A0A8K0ISS5</accession>
<dbReference type="AlphaFoldDB" id="A0A8K0ISS5"/>
<dbReference type="InterPro" id="IPR011545">
    <property type="entry name" value="DEAD/DEAH_box_helicase_dom"/>
</dbReference>
<feature type="transmembrane region" description="Helical" evidence="5">
    <location>
        <begin position="95"/>
        <end position="119"/>
    </location>
</feature>
<evidence type="ECO:0000256" key="4">
    <source>
        <dbReference type="SAM" id="MobiDB-lite"/>
    </source>
</evidence>
<reference evidence="7" key="2">
    <citation type="submission" date="2019-07" db="EMBL/GenBank/DDBJ databases">
        <authorList>
            <person name="Yang Y."/>
            <person name="Bocs S."/>
            <person name="Baudouin L."/>
        </authorList>
    </citation>
    <scope>NUCLEOTIDE SEQUENCE</scope>
    <source>
        <tissue evidence="7">Spear leaf of Hainan Tall coconut</tissue>
    </source>
</reference>
<feature type="compositionally biased region" description="Acidic residues" evidence="4">
    <location>
        <begin position="221"/>
        <end position="231"/>
    </location>
</feature>
<name>A0A8K0ISS5_COCNU</name>
<keyword evidence="2" id="KW-0547">Nucleotide-binding</keyword>
<feature type="domain" description="Helicase ATP-binding" evidence="6">
    <location>
        <begin position="86"/>
        <end position="214"/>
    </location>
</feature>
<gene>
    <name evidence="7" type="ORF">COCNU_13G003510</name>
</gene>
<keyword evidence="2" id="KW-0067">ATP-binding</keyword>
<dbReference type="PANTHER" id="PTHR47958">
    <property type="entry name" value="ATP-DEPENDENT RNA HELICASE DBP3"/>
    <property type="match status" value="1"/>
</dbReference>
<keyword evidence="3" id="KW-0694">RNA-binding</keyword>
<reference evidence="7" key="1">
    <citation type="journal article" date="2017" name="Gigascience">
        <title>The genome draft of coconut (Cocos nucifera).</title>
        <authorList>
            <person name="Xiao Y."/>
            <person name="Xu P."/>
            <person name="Fan H."/>
            <person name="Baudouin L."/>
            <person name="Xia W."/>
            <person name="Bocs S."/>
            <person name="Xu J."/>
            <person name="Li Q."/>
            <person name="Guo A."/>
            <person name="Zhou L."/>
            <person name="Li J."/>
            <person name="Wu Y."/>
            <person name="Ma Z."/>
            <person name="Armero A."/>
            <person name="Issali A.E."/>
            <person name="Liu N."/>
            <person name="Peng M."/>
            <person name="Yang Y."/>
        </authorList>
    </citation>
    <scope>NUCLEOTIDE SEQUENCE</scope>
    <source>
        <tissue evidence="7">Spear leaf of Hainan Tall coconut</tissue>
    </source>
</reference>
<evidence type="ECO:0000256" key="3">
    <source>
        <dbReference type="ARBA" id="ARBA00022884"/>
    </source>
</evidence>
<keyword evidence="5" id="KW-0812">Transmembrane</keyword>
<dbReference type="InterPro" id="IPR027417">
    <property type="entry name" value="P-loop_NTPase"/>
</dbReference>
<dbReference type="Pfam" id="PF00270">
    <property type="entry name" value="DEAD"/>
    <property type="match status" value="1"/>
</dbReference>
<dbReference type="OrthoDB" id="196131at2759"/>
<sequence length="391" mass="42045">MSVHELAKGIFYTEPIPTSCKPPTTIRRLLASNVDAIRKQWHILVDGEDIPPPIKNFRDMRLPKPILKKLKKKGIVQSIPIQVQGLPIMLSSHDMISIAFTSSGKTLVFVLVPLIMVALQKEVMMLIMPGEGPFGLIICPSRELARQTYEVVEQFLALLREHGYPKLRLLLCIGGVDIRSQLEVGKKGVHIVMAMPGGLKDLLARKKMNLDNCRPGKDVGEGNEQDSEQGSEDSKSSVERSINLDNLQDCDYVGSLDEEVGECTARQTTELRAEGGEDRAKRGETSTTGRAGSAVDRAGSTSGRARSATTRAGSTNGRAAASAGRARSTVGRAASSIGRARSMAERGRSTAGRTLASTRGASTSASVRGASSLSSVRAIGRVSSSRKRHIC</sequence>
<keyword evidence="5" id="KW-0472">Membrane</keyword>
<feature type="compositionally biased region" description="Basic and acidic residues" evidence="4">
    <location>
        <begin position="269"/>
        <end position="284"/>
    </location>
</feature>
<feature type="region of interest" description="Disordered" evidence="4">
    <location>
        <begin position="267"/>
        <end position="391"/>
    </location>
</feature>
<evidence type="ECO:0000259" key="6">
    <source>
        <dbReference type="PROSITE" id="PS51192"/>
    </source>
</evidence>
<dbReference type="Proteomes" id="UP000797356">
    <property type="component" value="Chromosome 13"/>
</dbReference>
<feature type="compositionally biased region" description="Low complexity" evidence="4">
    <location>
        <begin position="359"/>
        <end position="378"/>
    </location>
</feature>
<feature type="compositionally biased region" description="Low complexity" evidence="4">
    <location>
        <begin position="308"/>
        <end position="336"/>
    </location>
</feature>
<dbReference type="GO" id="GO:0016787">
    <property type="term" value="F:hydrolase activity"/>
    <property type="evidence" value="ECO:0007669"/>
    <property type="project" value="UniProtKB-KW"/>
</dbReference>
<organism evidence="7 8">
    <name type="scientific">Cocos nucifera</name>
    <name type="common">Coconut palm</name>
    <dbReference type="NCBI Taxonomy" id="13894"/>
    <lineage>
        <taxon>Eukaryota</taxon>
        <taxon>Viridiplantae</taxon>
        <taxon>Streptophyta</taxon>
        <taxon>Embryophyta</taxon>
        <taxon>Tracheophyta</taxon>
        <taxon>Spermatophyta</taxon>
        <taxon>Magnoliopsida</taxon>
        <taxon>Liliopsida</taxon>
        <taxon>Arecaceae</taxon>
        <taxon>Arecoideae</taxon>
        <taxon>Cocoseae</taxon>
        <taxon>Attaleinae</taxon>
        <taxon>Cocos</taxon>
    </lineage>
</organism>
<evidence type="ECO:0000256" key="2">
    <source>
        <dbReference type="ARBA" id="ARBA00022806"/>
    </source>
</evidence>
<evidence type="ECO:0000256" key="1">
    <source>
        <dbReference type="ARBA" id="ARBA00022801"/>
    </source>
</evidence>
<evidence type="ECO:0000313" key="7">
    <source>
        <dbReference type="EMBL" id="KAG1366561.1"/>
    </source>
</evidence>
<comment type="caution">
    <text evidence="7">The sequence shown here is derived from an EMBL/GenBank/DDBJ whole genome shotgun (WGS) entry which is preliminary data.</text>
</comment>
<dbReference type="PROSITE" id="PS51192">
    <property type="entry name" value="HELICASE_ATP_BIND_1"/>
    <property type="match status" value="1"/>
</dbReference>
<dbReference type="Gene3D" id="3.40.50.300">
    <property type="entry name" value="P-loop containing nucleotide triphosphate hydrolases"/>
    <property type="match status" value="1"/>
</dbReference>
<dbReference type="GO" id="GO:0005524">
    <property type="term" value="F:ATP binding"/>
    <property type="evidence" value="ECO:0007669"/>
    <property type="project" value="InterPro"/>
</dbReference>
<dbReference type="SUPFAM" id="SSF52540">
    <property type="entry name" value="P-loop containing nucleoside triphosphate hydrolases"/>
    <property type="match status" value="1"/>
</dbReference>
<feature type="region of interest" description="Disordered" evidence="4">
    <location>
        <begin position="213"/>
        <end position="239"/>
    </location>
</feature>
<protein>
    <recommendedName>
        <fullName evidence="6">Helicase ATP-binding domain-containing protein</fullName>
    </recommendedName>
</protein>
<dbReference type="InterPro" id="IPR014001">
    <property type="entry name" value="Helicase_ATP-bd"/>
</dbReference>
<dbReference type="EMBL" id="CM017884">
    <property type="protein sequence ID" value="KAG1366561.1"/>
    <property type="molecule type" value="Genomic_DNA"/>
</dbReference>
<dbReference type="GO" id="GO:0004386">
    <property type="term" value="F:helicase activity"/>
    <property type="evidence" value="ECO:0007669"/>
    <property type="project" value="UniProtKB-KW"/>
</dbReference>
<keyword evidence="1" id="KW-0378">Hydrolase</keyword>
<dbReference type="GO" id="GO:0003723">
    <property type="term" value="F:RNA binding"/>
    <property type="evidence" value="ECO:0007669"/>
    <property type="project" value="UniProtKB-KW"/>
</dbReference>
<evidence type="ECO:0000313" key="8">
    <source>
        <dbReference type="Proteomes" id="UP000797356"/>
    </source>
</evidence>